<protein>
    <recommendedName>
        <fullName evidence="2">SAF domain-containing protein</fullName>
    </recommendedName>
</protein>
<proteinExistence type="predicted"/>
<reference evidence="3 4" key="2">
    <citation type="submission" date="2019-08" db="EMBL/GenBank/DDBJ databases">
        <authorList>
            <person name="Henke P."/>
        </authorList>
    </citation>
    <scope>NUCLEOTIDE SEQUENCE [LARGE SCALE GENOMIC DNA]</scope>
    <source>
        <strain evidence="3">Phe10_nw2017</strain>
    </source>
</reference>
<keyword evidence="1" id="KW-0456">Lyase</keyword>
<feature type="non-terminal residue" evidence="3">
    <location>
        <position position="194"/>
    </location>
</feature>
<dbReference type="EMBL" id="SRHE01000675">
    <property type="protein sequence ID" value="TWW08425.1"/>
    <property type="molecule type" value="Genomic_DNA"/>
</dbReference>
<dbReference type="InterPro" id="IPR052172">
    <property type="entry name" value="UxaA_altronate/galactarate_dh"/>
</dbReference>
<dbReference type="PANTHER" id="PTHR30536">
    <property type="entry name" value="ALTRONATE/GALACTARATE DEHYDRATASE"/>
    <property type="match status" value="1"/>
</dbReference>
<evidence type="ECO:0000313" key="3">
    <source>
        <dbReference type="EMBL" id="TWW08425.1"/>
    </source>
</evidence>
<keyword evidence="4" id="KW-1185">Reference proteome</keyword>
<sequence length="194" mass="21094">MSDISSVLILHASDNIAVARRALRSGEDFAFGASAVTVTEPIPLFHKVAAQPIPKGSPIRKFGQPIGSAACDIAPGQWVHTHNVSLDRDRAGYQFSTELLQFPVPPARTFQGFRRRNGSAGTRNYIAVISTVNCSATTSRYVAQELARTDLSRYPNIDGVIPIVHKSGCAFAWNSDDHLLLNRTLAGFARHPNI</sequence>
<dbReference type="Pfam" id="PF04295">
    <property type="entry name" value="GD_AH_second"/>
    <property type="match status" value="1"/>
</dbReference>
<feature type="domain" description="SAF" evidence="2">
    <location>
        <begin position="14"/>
        <end position="85"/>
    </location>
</feature>
<gene>
    <name evidence="3" type="ORF">E3A20_24450</name>
</gene>
<dbReference type="InterPro" id="IPR044144">
    <property type="entry name" value="SAF_UxaA/GarD"/>
</dbReference>
<dbReference type="GO" id="GO:0016829">
    <property type="term" value="F:lyase activity"/>
    <property type="evidence" value="ECO:0007669"/>
    <property type="project" value="UniProtKB-KW"/>
</dbReference>
<dbReference type="PANTHER" id="PTHR30536:SF5">
    <property type="entry name" value="ALTRONATE DEHYDRATASE"/>
    <property type="match status" value="1"/>
</dbReference>
<dbReference type="CDD" id="cd11613">
    <property type="entry name" value="SAF_AH_GD"/>
    <property type="match status" value="1"/>
</dbReference>
<dbReference type="Proteomes" id="UP000321083">
    <property type="component" value="Unassembled WGS sequence"/>
</dbReference>
<dbReference type="AlphaFoldDB" id="A0A5C6M2T4"/>
<dbReference type="InterPro" id="IPR007392">
    <property type="entry name" value="GD_AH_second"/>
</dbReference>
<dbReference type="Pfam" id="PF08666">
    <property type="entry name" value="SAF"/>
    <property type="match status" value="1"/>
</dbReference>
<evidence type="ECO:0000259" key="2">
    <source>
        <dbReference type="SMART" id="SM00858"/>
    </source>
</evidence>
<dbReference type="InterPro" id="IPR013974">
    <property type="entry name" value="SAF"/>
</dbReference>
<comment type="caution">
    <text evidence="3">The sequence shown here is derived from an EMBL/GenBank/DDBJ whole genome shotgun (WGS) entry which is preliminary data.</text>
</comment>
<reference evidence="3 4" key="1">
    <citation type="submission" date="2019-08" db="EMBL/GenBank/DDBJ databases">
        <title>100 year-old enigma solved: identification of Planctomyces bekefii, the type genus and species of the phylum Planctomycetes.</title>
        <authorList>
            <person name="Svetlana D.N."/>
            <person name="Overmann J."/>
        </authorList>
    </citation>
    <scope>NUCLEOTIDE SEQUENCE [LARGE SCALE GENOMIC DNA]</scope>
    <source>
        <strain evidence="3">Phe10_nw2017</strain>
    </source>
</reference>
<dbReference type="GO" id="GO:0019698">
    <property type="term" value="P:D-galacturonate catabolic process"/>
    <property type="evidence" value="ECO:0007669"/>
    <property type="project" value="TreeGrafter"/>
</dbReference>
<accession>A0A5C6M2T4</accession>
<organism evidence="3 4">
    <name type="scientific">Planctomyces bekefii</name>
    <dbReference type="NCBI Taxonomy" id="1653850"/>
    <lineage>
        <taxon>Bacteria</taxon>
        <taxon>Pseudomonadati</taxon>
        <taxon>Planctomycetota</taxon>
        <taxon>Planctomycetia</taxon>
        <taxon>Planctomycetales</taxon>
        <taxon>Planctomycetaceae</taxon>
        <taxon>Planctomyces</taxon>
    </lineage>
</organism>
<name>A0A5C6M2T4_9PLAN</name>
<dbReference type="SMART" id="SM00858">
    <property type="entry name" value="SAF"/>
    <property type="match status" value="1"/>
</dbReference>
<evidence type="ECO:0000256" key="1">
    <source>
        <dbReference type="ARBA" id="ARBA00023239"/>
    </source>
</evidence>
<dbReference type="Gene3D" id="2.30.130.110">
    <property type="match status" value="1"/>
</dbReference>
<evidence type="ECO:0000313" key="4">
    <source>
        <dbReference type="Proteomes" id="UP000321083"/>
    </source>
</evidence>